<dbReference type="CDD" id="cd15729">
    <property type="entry name" value="FYVE_endofin"/>
    <property type="match status" value="1"/>
</dbReference>
<dbReference type="InterPro" id="IPR017455">
    <property type="entry name" value="Znf_FYVE-rel"/>
</dbReference>
<evidence type="ECO:0000256" key="4">
    <source>
        <dbReference type="PROSITE-ProRule" id="PRU00091"/>
    </source>
</evidence>
<dbReference type="Proteomes" id="UP000494165">
    <property type="component" value="Unassembled WGS sequence"/>
</dbReference>
<feature type="compositionally biased region" description="Basic and acidic residues" evidence="5">
    <location>
        <begin position="449"/>
        <end position="458"/>
    </location>
</feature>
<dbReference type="PROSITE" id="PS50178">
    <property type="entry name" value="ZF_FYVE"/>
    <property type="match status" value="1"/>
</dbReference>
<dbReference type="Pfam" id="PF01363">
    <property type="entry name" value="FYVE"/>
    <property type="match status" value="1"/>
</dbReference>
<reference evidence="7 8" key="1">
    <citation type="submission" date="2020-04" db="EMBL/GenBank/DDBJ databases">
        <authorList>
            <person name="Alioto T."/>
            <person name="Alioto T."/>
            <person name="Gomez Garrido J."/>
        </authorList>
    </citation>
    <scope>NUCLEOTIDE SEQUENCE [LARGE SCALE GENOMIC DNA]</scope>
</reference>
<dbReference type="InterPro" id="IPR024608">
    <property type="entry name" value="SARA-like_SBD"/>
</dbReference>
<name>A0A8S1C1L6_9INSE</name>
<feature type="compositionally biased region" description="Basic and acidic residues" evidence="5">
    <location>
        <begin position="37"/>
        <end position="51"/>
    </location>
</feature>
<dbReference type="SMART" id="SM01422">
    <property type="entry name" value="SARA"/>
    <property type="match status" value="1"/>
</dbReference>
<dbReference type="FunFam" id="3.30.40.10:FF:000084">
    <property type="entry name" value="Zinc finger, FYVE domain-containing 9b"/>
    <property type="match status" value="1"/>
</dbReference>
<dbReference type="InterPro" id="IPR011011">
    <property type="entry name" value="Znf_FYVE_PHD"/>
</dbReference>
<sequence length="997" mass="109570">MEKFTVDLDKVLDDFEGTEEGQEECIIEQDRKVLPEARVERPFDDQDRKPDLIAPMEGGVGGLPDVCKDDGPKEEPRETSAIESLEPNDESSTSSLSTDETLSEIPLAAPEPPPQVEAAPEPLVILAEPLVILEEPPPPAALVLPEEVPTPVVTEEVVQLVVEEPATEEVITAQEEPPQVVSFSAPVHISDAELDEMLEDLDHSDVATPQAEEVPQTLIEERKEPVEQATAVAAEEELEATSVDMETETGSSDQSPAFVQREVLEPDDASGNDERRGSAVRPQSLQLNEDDGQQRLVTVGPPGNTPGTSAYPSPPNSPGSSSPRPSLLQTLGQMAPYWIPDSEAPACMHCEAKFTIIKRRHHCRACGKVLCSRCCNSKSKLKYLDNREDRVCQSCYPILKAAAEDEESPTTRSPNPNNPMEYCSTVSPLQQVSANQRPPSVMVPVGVLKDRNKPRGEPKQVVFSDGVRPGGERTNRTSPDKRGAEALVPPDLASYTLLSDSSFEEEKVLDAIRNETEPPVVFALGKNLFVLVKIVNLNCCVHRTVWCLTTRGLRCEGQDEMVFILEARPDDRLPRDIFAHILRVHSEASRGNTVTEMGHSTLSGQLGGFLYIRPTTQCLQRLILPPPPFLVALLLQKWEVPWARLFPLRLVLRLGYEFRYYPCPLFSLRERQPVFCEVGQTILDLLADFRNFTYTLPCIQGLVIHMEDKKTSLLIPRNRYDQVARVLSNAADHVLALGASFSRDADSHLVCVQGEDETYTSKAISIQNTARKTTGASFIVFNGALKSTAGLSAKSSIVEDGLMVQVLPDTMQTLCNSLKEMKDFTIACGPSGAETETINIQWVKEDRYFNVGVSSQVDGTKLEGVPSIRVHNGTDYRGERCFIRWTEVFLLKVSEDVGAARGDLDISRVSSNVARAFCVALVPLLDMLAAAGLLILAVRITLHPEQVGFEAGSGGEKLPPIYMQSLDDELVPVIHQAASQVVEGSTVLELVFSVMRH</sequence>
<feature type="region of interest" description="Disordered" evidence="5">
    <location>
        <begin position="201"/>
        <end position="328"/>
    </location>
</feature>
<feature type="region of interest" description="Disordered" evidence="5">
    <location>
        <begin position="449"/>
        <end position="485"/>
    </location>
</feature>
<feature type="region of interest" description="Disordered" evidence="5">
    <location>
        <begin position="37"/>
        <end position="118"/>
    </location>
</feature>
<dbReference type="AlphaFoldDB" id="A0A8S1C1L6"/>
<dbReference type="Pfam" id="PF11979">
    <property type="entry name" value="SARA_C"/>
    <property type="match status" value="1"/>
</dbReference>
<keyword evidence="2 4" id="KW-0863">Zinc-finger</keyword>
<feature type="domain" description="FYVE-type" evidence="6">
    <location>
        <begin position="341"/>
        <end position="400"/>
    </location>
</feature>
<proteinExistence type="predicted"/>
<feature type="compositionally biased region" description="Low complexity" evidence="5">
    <location>
        <begin position="90"/>
        <end position="108"/>
    </location>
</feature>
<dbReference type="InterPro" id="IPR013083">
    <property type="entry name" value="Znf_RING/FYVE/PHD"/>
</dbReference>
<dbReference type="SMART" id="SM01421">
    <property type="entry name" value="DUF3480"/>
    <property type="match status" value="1"/>
</dbReference>
<dbReference type="EMBL" id="CADEPI010000006">
    <property type="protein sequence ID" value="CAB3361724.1"/>
    <property type="molecule type" value="Genomic_DNA"/>
</dbReference>
<evidence type="ECO:0000313" key="8">
    <source>
        <dbReference type="Proteomes" id="UP000494165"/>
    </source>
</evidence>
<dbReference type="Gene3D" id="4.10.720.10">
    <property type="entry name" value="Smad anchor for receptor activation, Smad-binding domain"/>
    <property type="match status" value="1"/>
</dbReference>
<evidence type="ECO:0000256" key="3">
    <source>
        <dbReference type="ARBA" id="ARBA00022833"/>
    </source>
</evidence>
<dbReference type="InterPro" id="IPR000306">
    <property type="entry name" value="Znf_FYVE"/>
</dbReference>
<dbReference type="InterPro" id="IPR022557">
    <property type="entry name" value="SARA-like_C"/>
</dbReference>
<dbReference type="SMART" id="SM00064">
    <property type="entry name" value="FYVE"/>
    <property type="match status" value="1"/>
</dbReference>
<dbReference type="GO" id="GO:0016197">
    <property type="term" value="P:endosomal transport"/>
    <property type="evidence" value="ECO:0007669"/>
    <property type="project" value="TreeGrafter"/>
</dbReference>
<accession>A0A8S1C1L6</accession>
<evidence type="ECO:0000256" key="2">
    <source>
        <dbReference type="ARBA" id="ARBA00022771"/>
    </source>
</evidence>
<dbReference type="Gene3D" id="3.30.1360.220">
    <property type="entry name" value="Domain of unknown function (DUF3480), N-terminal subdomain"/>
    <property type="match status" value="1"/>
</dbReference>
<keyword evidence="8" id="KW-1185">Reference proteome</keyword>
<keyword evidence="3" id="KW-0862">Zinc</keyword>
<dbReference type="PANTHER" id="PTHR46319:SF3">
    <property type="entry name" value="ZINC FINGER FYVE DOMAIN-CONTAINING PROTEIN"/>
    <property type="match status" value="1"/>
</dbReference>
<dbReference type="GO" id="GO:0031901">
    <property type="term" value="C:early endosome membrane"/>
    <property type="evidence" value="ECO:0007669"/>
    <property type="project" value="TreeGrafter"/>
</dbReference>
<evidence type="ECO:0000313" key="7">
    <source>
        <dbReference type="EMBL" id="CAB3361724.1"/>
    </source>
</evidence>
<protein>
    <recommendedName>
        <fullName evidence="6">FYVE-type domain-containing protein</fullName>
    </recommendedName>
</protein>
<comment type="caution">
    <text evidence="7">The sequence shown here is derived from an EMBL/GenBank/DDBJ whole genome shotgun (WGS) entry which is preliminary data.</text>
</comment>
<evidence type="ECO:0000256" key="1">
    <source>
        <dbReference type="ARBA" id="ARBA00022723"/>
    </source>
</evidence>
<feature type="compositionally biased region" description="Basic and acidic residues" evidence="5">
    <location>
        <begin position="66"/>
        <end position="80"/>
    </location>
</feature>
<dbReference type="SUPFAM" id="SSF57903">
    <property type="entry name" value="FYVE/PHD zinc finger"/>
    <property type="match status" value="1"/>
</dbReference>
<evidence type="ECO:0000256" key="5">
    <source>
        <dbReference type="SAM" id="MobiDB-lite"/>
    </source>
</evidence>
<evidence type="ECO:0000259" key="6">
    <source>
        <dbReference type="PROSITE" id="PS50178"/>
    </source>
</evidence>
<organism evidence="7 8">
    <name type="scientific">Cloeon dipterum</name>
    <dbReference type="NCBI Taxonomy" id="197152"/>
    <lineage>
        <taxon>Eukaryota</taxon>
        <taxon>Metazoa</taxon>
        <taxon>Ecdysozoa</taxon>
        <taxon>Arthropoda</taxon>
        <taxon>Hexapoda</taxon>
        <taxon>Insecta</taxon>
        <taxon>Pterygota</taxon>
        <taxon>Palaeoptera</taxon>
        <taxon>Ephemeroptera</taxon>
        <taxon>Pisciforma</taxon>
        <taxon>Baetidae</taxon>
        <taxon>Cloeon</taxon>
    </lineage>
</organism>
<dbReference type="Gene3D" id="3.30.40.10">
    <property type="entry name" value="Zinc/RING finger domain, C3HC4 (zinc finger)"/>
    <property type="match status" value="1"/>
</dbReference>
<gene>
    <name evidence="7" type="ORF">CLODIP_2_CD15831</name>
</gene>
<dbReference type="OrthoDB" id="5872154at2759"/>
<dbReference type="PANTHER" id="PTHR46319">
    <property type="entry name" value="ZINC FINGER FYVE DOMAIN-CONTAINING PROTEIN"/>
    <property type="match status" value="1"/>
</dbReference>
<feature type="region of interest" description="Disordered" evidence="5">
    <location>
        <begin position="404"/>
        <end position="423"/>
    </location>
</feature>
<dbReference type="InterPro" id="IPR037145">
    <property type="entry name" value="SARA_Smad-bd_sf"/>
</dbReference>
<feature type="compositionally biased region" description="Polar residues" evidence="5">
    <location>
        <begin position="248"/>
        <end position="257"/>
    </location>
</feature>
<dbReference type="Pfam" id="PF11409">
    <property type="entry name" value="SARA"/>
    <property type="match status" value="1"/>
</dbReference>
<feature type="compositionally biased region" description="Basic and acidic residues" evidence="5">
    <location>
        <begin position="470"/>
        <end position="484"/>
    </location>
</feature>
<keyword evidence="1" id="KW-0479">Metal-binding</keyword>
<dbReference type="GO" id="GO:0008270">
    <property type="term" value="F:zinc ion binding"/>
    <property type="evidence" value="ECO:0007669"/>
    <property type="project" value="UniProtKB-KW"/>
</dbReference>
<dbReference type="Gene3D" id="3.30.500.40">
    <property type="match status" value="1"/>
</dbReference>